<proteinExistence type="predicted"/>
<dbReference type="InterPro" id="IPR041884">
    <property type="entry name" value="PilM_C-ter"/>
</dbReference>
<reference evidence="2" key="1">
    <citation type="journal article" date="2019" name="Int. J. Syst. Evol. Microbiol.">
        <title>The Global Catalogue of Microorganisms (GCM) 10K type strain sequencing project: providing services to taxonomists for standard genome sequencing and annotation.</title>
        <authorList>
            <consortium name="The Broad Institute Genomics Platform"/>
            <consortium name="The Broad Institute Genome Sequencing Center for Infectious Disease"/>
            <person name="Wu L."/>
            <person name="Ma J."/>
        </authorList>
    </citation>
    <scope>NUCLEOTIDE SEQUENCE [LARGE SCALE GENOMIC DNA]</scope>
    <source>
        <strain evidence="2">CCUG 39402</strain>
    </source>
</reference>
<dbReference type="EMBL" id="JBHSRS010000017">
    <property type="protein sequence ID" value="MFC6281234.1"/>
    <property type="molecule type" value="Genomic_DNA"/>
</dbReference>
<protein>
    <submittedName>
        <fullName evidence="1">Type IV pilus biogenesis protein PilM</fullName>
    </submittedName>
</protein>
<dbReference type="Gene3D" id="6.20.120.30">
    <property type="entry name" value="PilM protein, C-terminal domain"/>
    <property type="match status" value="1"/>
</dbReference>
<dbReference type="RefSeq" id="WP_377413091.1">
    <property type="nucleotide sequence ID" value="NZ_JBHSRS010000017.1"/>
</dbReference>
<dbReference type="Gene3D" id="3.30.1300.90">
    <property type="entry name" value="PilM protein, N-terminal domain"/>
    <property type="match status" value="1"/>
</dbReference>
<sequence length="150" mass="15815">MPVLASVFFVAMVTLLGALYVPAQEAQRNTAVADVGATSLLAYRESVINYLNGNPGYSGTVPDSSLTFIWGYVRDPRWSNVVSGGTLYVYEVVAKSPNTSLVLEKLYRKTASSFMVGRNASGLLVSANGFSTGITVPAAVPNGALVFVGK</sequence>
<keyword evidence="2" id="KW-1185">Reference proteome</keyword>
<comment type="caution">
    <text evidence="1">The sequence shown here is derived from an EMBL/GenBank/DDBJ whole genome shotgun (WGS) entry which is preliminary data.</text>
</comment>
<dbReference type="Proteomes" id="UP001596270">
    <property type="component" value="Unassembled WGS sequence"/>
</dbReference>
<dbReference type="InterPro" id="IPR041883">
    <property type="entry name" value="PilM_N-ter"/>
</dbReference>
<name>A0ABW1TWB7_9BURK</name>
<accession>A0ABW1TWB7</accession>
<evidence type="ECO:0000313" key="1">
    <source>
        <dbReference type="EMBL" id="MFC6281234.1"/>
    </source>
</evidence>
<dbReference type="InterPro" id="IPR009987">
    <property type="entry name" value="IM_PilM"/>
</dbReference>
<gene>
    <name evidence="1" type="primary">pilM</name>
    <name evidence="1" type="ORF">ACFQND_08335</name>
</gene>
<organism evidence="1 2">
    <name type="scientific">Polaromonas aquatica</name>
    <dbReference type="NCBI Taxonomy" id="332657"/>
    <lineage>
        <taxon>Bacteria</taxon>
        <taxon>Pseudomonadati</taxon>
        <taxon>Pseudomonadota</taxon>
        <taxon>Betaproteobacteria</taxon>
        <taxon>Burkholderiales</taxon>
        <taxon>Comamonadaceae</taxon>
        <taxon>Polaromonas</taxon>
    </lineage>
</organism>
<dbReference type="Pfam" id="PF07419">
    <property type="entry name" value="PilM"/>
    <property type="match status" value="1"/>
</dbReference>
<evidence type="ECO:0000313" key="2">
    <source>
        <dbReference type="Proteomes" id="UP001596270"/>
    </source>
</evidence>